<evidence type="ECO:0000256" key="12">
    <source>
        <dbReference type="ARBA" id="ARBA00042372"/>
    </source>
</evidence>
<dbReference type="InterPro" id="IPR020103">
    <property type="entry name" value="PsdUridine_synth_cat_dom_sf"/>
</dbReference>
<evidence type="ECO:0000256" key="13">
    <source>
        <dbReference type="ARBA" id="ARBA00042844"/>
    </source>
</evidence>
<dbReference type="OrthoDB" id="9807829at2"/>
<proteinExistence type="inferred from homology"/>
<dbReference type="Pfam" id="PF00849">
    <property type="entry name" value="PseudoU_synth_2"/>
    <property type="match status" value="1"/>
</dbReference>
<feature type="domain" description="Pseudouridine synthase RsuA/RluA-like" evidence="16">
    <location>
        <begin position="34"/>
        <end position="180"/>
    </location>
</feature>
<dbReference type="GO" id="GO:0008033">
    <property type="term" value="P:tRNA processing"/>
    <property type="evidence" value="ECO:0007669"/>
    <property type="project" value="UniProtKB-KW"/>
</dbReference>
<dbReference type="Proteomes" id="UP000284547">
    <property type="component" value="Unassembled WGS sequence"/>
</dbReference>
<dbReference type="CDD" id="cd02869">
    <property type="entry name" value="PseudoU_synth_RluA_like"/>
    <property type="match status" value="1"/>
</dbReference>
<comment type="catalytic activity">
    <reaction evidence="6">
        <text>uridine(746) in 23S rRNA = pseudouridine(746) in 23S rRNA</text>
        <dbReference type="Rhea" id="RHEA:42548"/>
        <dbReference type="Rhea" id="RHEA-COMP:10109"/>
        <dbReference type="Rhea" id="RHEA-COMP:10110"/>
        <dbReference type="ChEBI" id="CHEBI:65314"/>
        <dbReference type="ChEBI" id="CHEBI:65315"/>
        <dbReference type="EC" id="5.4.99.29"/>
    </reaction>
</comment>
<gene>
    <name evidence="17" type="ORF">D1012_04650</name>
</gene>
<evidence type="ECO:0000256" key="8">
    <source>
        <dbReference type="ARBA" id="ARBA00038944"/>
    </source>
</evidence>
<evidence type="ECO:0000259" key="16">
    <source>
        <dbReference type="Pfam" id="PF00849"/>
    </source>
</evidence>
<dbReference type="EMBL" id="QWEY01000002">
    <property type="protein sequence ID" value="RGP38131.1"/>
    <property type="molecule type" value="Genomic_DNA"/>
</dbReference>
<evidence type="ECO:0000313" key="17">
    <source>
        <dbReference type="EMBL" id="RGP38131.1"/>
    </source>
</evidence>
<evidence type="ECO:0000256" key="9">
    <source>
        <dbReference type="ARBA" id="ARBA00038945"/>
    </source>
</evidence>
<dbReference type="GO" id="GO:0160151">
    <property type="term" value="F:tRNA pseudouridine(32) synthase activity"/>
    <property type="evidence" value="ECO:0007669"/>
    <property type="project" value="UniProtKB-EC"/>
</dbReference>
<protein>
    <recommendedName>
        <fullName evidence="10">Dual-specificity RNA pseudouridine synthase RluA</fullName>
        <ecNumber evidence="8">5.4.99.28</ecNumber>
        <ecNumber evidence="9">5.4.99.29</ecNumber>
    </recommendedName>
    <alternativeName>
        <fullName evidence="11">23S rRNA pseudouridine(746) synthase</fullName>
    </alternativeName>
    <alternativeName>
        <fullName evidence="14">Ribosomal large subunit pseudouridine synthase A</fullName>
    </alternativeName>
    <alternativeName>
        <fullName evidence="13">rRNA pseudouridylate synthase A</fullName>
    </alternativeName>
    <alternativeName>
        <fullName evidence="15">rRNA-uridine isomerase A</fullName>
    </alternativeName>
    <alternativeName>
        <fullName evidence="12">tRNA pseudouridine(32) synthase</fullName>
    </alternativeName>
</protein>
<evidence type="ECO:0000256" key="15">
    <source>
        <dbReference type="ARBA" id="ARBA00043143"/>
    </source>
</evidence>
<keyword evidence="2" id="KW-0698">rRNA processing</keyword>
<dbReference type="Gene3D" id="3.30.2350.10">
    <property type="entry name" value="Pseudouridine synthase"/>
    <property type="match status" value="1"/>
</dbReference>
<dbReference type="GO" id="GO:0000455">
    <property type="term" value="P:enzyme-directed rRNA pseudouridine synthesis"/>
    <property type="evidence" value="ECO:0007669"/>
    <property type="project" value="TreeGrafter"/>
</dbReference>
<dbReference type="PROSITE" id="PS01129">
    <property type="entry name" value="PSI_RLU"/>
    <property type="match status" value="1"/>
</dbReference>
<dbReference type="GO" id="GO:0003723">
    <property type="term" value="F:RNA binding"/>
    <property type="evidence" value="ECO:0007669"/>
    <property type="project" value="InterPro"/>
</dbReference>
<dbReference type="EC" id="5.4.99.28" evidence="8"/>
<dbReference type="RefSeq" id="WP_118150185.1">
    <property type="nucleotide sequence ID" value="NZ_QWEY01000002.1"/>
</dbReference>
<evidence type="ECO:0000256" key="14">
    <source>
        <dbReference type="ARBA" id="ARBA00042883"/>
    </source>
</evidence>
<evidence type="ECO:0000256" key="10">
    <source>
        <dbReference type="ARBA" id="ARBA00039988"/>
    </source>
</evidence>
<sequence length="229" mass="25827">MTRRIAPDNAPSLIPDFGYDPPDVPLAILHEDAHILVVDKPAGLLSVPGKLEGRQDCLITRLQAARWDALLVHRLDCDTSGVMIFARTKQAQGFLGQEFEQRRARKTYIARVWGEMAEDRGHVDLPLGSDWPRRPRQMVDHENGRPARTDWEVIGRHDSETRVRLHPLTGRSHQLRVHMLALGHVIIGDQIYATGPARDAPRLMLHSETLSLHHPATGELVTFRAPLPF</sequence>
<keyword evidence="3" id="KW-0819">tRNA processing</keyword>
<comment type="function">
    <text evidence="7">Dual specificity enzyme that catalyzes the synthesis of pseudouridine from uracil-746 in 23S ribosomal RNA and from uracil-32 in the anticodon stem and loop of transfer RNAs.</text>
</comment>
<dbReference type="EC" id="5.4.99.29" evidence="9"/>
<evidence type="ECO:0000256" key="4">
    <source>
        <dbReference type="ARBA" id="ARBA00023235"/>
    </source>
</evidence>
<organism evidence="17 18">
    <name type="scientific">Pseudotabrizicola alkalilacus</name>
    <dbReference type="NCBI Taxonomy" id="2305252"/>
    <lineage>
        <taxon>Bacteria</taxon>
        <taxon>Pseudomonadati</taxon>
        <taxon>Pseudomonadota</taxon>
        <taxon>Alphaproteobacteria</taxon>
        <taxon>Rhodobacterales</taxon>
        <taxon>Paracoccaceae</taxon>
        <taxon>Pseudotabrizicola</taxon>
    </lineage>
</organism>
<comment type="catalytic activity">
    <reaction evidence="5">
        <text>uridine(32) in tRNA = pseudouridine(32) in tRNA</text>
        <dbReference type="Rhea" id="RHEA:42544"/>
        <dbReference type="Rhea" id="RHEA-COMP:10107"/>
        <dbReference type="Rhea" id="RHEA-COMP:10108"/>
        <dbReference type="ChEBI" id="CHEBI:65314"/>
        <dbReference type="ChEBI" id="CHEBI:65315"/>
        <dbReference type="EC" id="5.4.99.28"/>
    </reaction>
</comment>
<evidence type="ECO:0000256" key="6">
    <source>
        <dbReference type="ARBA" id="ARBA00036916"/>
    </source>
</evidence>
<evidence type="ECO:0000256" key="3">
    <source>
        <dbReference type="ARBA" id="ARBA00022694"/>
    </source>
</evidence>
<evidence type="ECO:0000256" key="1">
    <source>
        <dbReference type="ARBA" id="ARBA00010876"/>
    </source>
</evidence>
<comment type="similarity">
    <text evidence="1">Belongs to the pseudouridine synthase RluA family.</text>
</comment>
<dbReference type="InterPro" id="IPR006224">
    <property type="entry name" value="PsdUridine_synth_RluA-like_CS"/>
</dbReference>
<dbReference type="SUPFAM" id="SSF55120">
    <property type="entry name" value="Pseudouridine synthase"/>
    <property type="match status" value="1"/>
</dbReference>
<evidence type="ECO:0000256" key="2">
    <source>
        <dbReference type="ARBA" id="ARBA00022552"/>
    </source>
</evidence>
<comment type="caution">
    <text evidence="17">The sequence shown here is derived from an EMBL/GenBank/DDBJ whole genome shotgun (WGS) entry which is preliminary data.</text>
</comment>
<dbReference type="GO" id="GO:0160142">
    <property type="term" value="F:23S rRNA pseudouridine(746) synthase activity"/>
    <property type="evidence" value="ECO:0007669"/>
    <property type="project" value="UniProtKB-EC"/>
</dbReference>
<keyword evidence="18" id="KW-1185">Reference proteome</keyword>
<name>A0A411Z500_9RHOB</name>
<dbReference type="InterPro" id="IPR050188">
    <property type="entry name" value="RluA_PseudoU_synthase"/>
</dbReference>
<evidence type="ECO:0000313" key="18">
    <source>
        <dbReference type="Proteomes" id="UP000284547"/>
    </source>
</evidence>
<keyword evidence="4" id="KW-0413">Isomerase</keyword>
<dbReference type="AlphaFoldDB" id="A0A411Z500"/>
<evidence type="ECO:0000256" key="7">
    <source>
        <dbReference type="ARBA" id="ARBA00037305"/>
    </source>
</evidence>
<accession>A0A411Z500</accession>
<evidence type="ECO:0000256" key="11">
    <source>
        <dbReference type="ARBA" id="ARBA00041266"/>
    </source>
</evidence>
<evidence type="ECO:0000256" key="5">
    <source>
        <dbReference type="ARBA" id="ARBA00036184"/>
    </source>
</evidence>
<reference evidence="17 18" key="1">
    <citation type="submission" date="2018-08" db="EMBL/GenBank/DDBJ databases">
        <title>Flavobacterium tibetense sp. nov., isolated from a wetland YonghuCo on Tibetan Plateau.</title>
        <authorList>
            <person name="Phurbu D."/>
            <person name="Lu H."/>
            <person name="Xing P."/>
        </authorList>
    </citation>
    <scope>NUCLEOTIDE SEQUENCE [LARGE SCALE GENOMIC DNA]</scope>
    <source>
        <strain evidence="17 18">DJC</strain>
    </source>
</reference>
<dbReference type="PANTHER" id="PTHR21600">
    <property type="entry name" value="MITOCHONDRIAL RNA PSEUDOURIDINE SYNTHASE"/>
    <property type="match status" value="1"/>
</dbReference>
<dbReference type="PANTHER" id="PTHR21600:SF91">
    <property type="entry name" value="DUAL-SPECIFICITY RNA PSEUDOURIDINE SYNTHASE RLUA"/>
    <property type="match status" value="1"/>
</dbReference>
<dbReference type="InterPro" id="IPR006145">
    <property type="entry name" value="PsdUridine_synth_RsuA/RluA"/>
</dbReference>